<evidence type="ECO:0000259" key="2">
    <source>
        <dbReference type="Pfam" id="PF14742"/>
    </source>
</evidence>
<reference evidence="4" key="1">
    <citation type="journal article" date="2019" name="Int. J. Syst. Evol. Microbiol.">
        <title>The Global Catalogue of Microorganisms (GCM) 10K type strain sequencing project: providing services to taxonomists for standard genome sequencing and annotation.</title>
        <authorList>
            <consortium name="The Broad Institute Genomics Platform"/>
            <consortium name="The Broad Institute Genome Sequencing Center for Infectious Disease"/>
            <person name="Wu L."/>
            <person name="Ma J."/>
        </authorList>
    </citation>
    <scope>NUCLEOTIDE SEQUENCE [LARGE SCALE GENOMIC DNA]</scope>
    <source>
        <strain evidence="4">CGMCC 4.7357</strain>
    </source>
</reference>
<dbReference type="SUPFAM" id="SSF48208">
    <property type="entry name" value="Six-hairpin glycosidases"/>
    <property type="match status" value="1"/>
</dbReference>
<feature type="compositionally biased region" description="Polar residues" evidence="1">
    <location>
        <begin position="186"/>
        <end position="195"/>
    </location>
</feature>
<comment type="caution">
    <text evidence="3">The sequence shown here is derived from an EMBL/GenBank/DDBJ whole genome shotgun (WGS) entry which is preliminary data.</text>
</comment>
<keyword evidence="4" id="KW-1185">Reference proteome</keyword>
<evidence type="ECO:0000256" key="1">
    <source>
        <dbReference type="SAM" id="MobiDB-lite"/>
    </source>
</evidence>
<protein>
    <submittedName>
        <fullName evidence="3">Glycogen debranching N-terminal domain-containing protein</fullName>
    </submittedName>
</protein>
<dbReference type="EMBL" id="JBHSFH010000018">
    <property type="protein sequence ID" value="MFC4497819.1"/>
    <property type="molecule type" value="Genomic_DNA"/>
</dbReference>
<feature type="domain" description="Putative glycogen debranching enzyme N-terminal" evidence="2">
    <location>
        <begin position="5"/>
        <end position="177"/>
    </location>
</feature>
<name>A0ABV9AD77_9ACTN</name>
<evidence type="ECO:0000313" key="3">
    <source>
        <dbReference type="EMBL" id="MFC4497819.1"/>
    </source>
</evidence>
<dbReference type="RefSeq" id="WP_386452791.1">
    <property type="nucleotide sequence ID" value="NZ_JBHSFH010000018.1"/>
</dbReference>
<feature type="region of interest" description="Disordered" evidence="1">
    <location>
        <begin position="186"/>
        <end position="218"/>
    </location>
</feature>
<dbReference type="InterPro" id="IPR008928">
    <property type="entry name" value="6-hairpin_glycosidase_sf"/>
</dbReference>
<proteinExistence type="predicted"/>
<accession>A0ABV9AD77</accession>
<organism evidence="3 4">
    <name type="scientific">Streptomyces ovatisporus</name>
    <dbReference type="NCBI Taxonomy" id="1128682"/>
    <lineage>
        <taxon>Bacteria</taxon>
        <taxon>Bacillati</taxon>
        <taxon>Actinomycetota</taxon>
        <taxon>Actinomycetes</taxon>
        <taxon>Kitasatosporales</taxon>
        <taxon>Streptomycetaceae</taxon>
        <taxon>Streptomyces</taxon>
    </lineage>
</organism>
<gene>
    <name evidence="3" type="ORF">ACFPA8_27180</name>
</gene>
<dbReference type="InterPro" id="IPR012341">
    <property type="entry name" value="6hp_glycosidase-like_sf"/>
</dbReference>
<dbReference type="InterPro" id="IPR032856">
    <property type="entry name" value="GDE_N_bis"/>
</dbReference>
<dbReference type="Pfam" id="PF14742">
    <property type="entry name" value="GDE_N_bis"/>
    <property type="match status" value="1"/>
</dbReference>
<dbReference type="Gene3D" id="1.50.10.10">
    <property type="match status" value="1"/>
</dbReference>
<sequence length="652" mass="68830">MAAPHLAVSADHGQLTGQGMEGVYYAGRRVIARCQLLIAGREPVPLQGRMISAWRARFVAVARTTAADGPDPAIMVERLRSADGTERITLRNAGGAAVRVPLELRLGTDLAEIAHVAVGRTGEELPGSVHGSGLSWTSQNFRARIAADPQPDSCWAQLGVLRWDWELPSGEARTVTLSADLARTATPNARTSSGGKNPRPAVVTSRAARPPRLWHGARARGDDSRVGALFRVCLDDANALLMSDPARPSDLHLVAGVPWRGALAPVEALRGARMLLPLGTRLAAGTLRTLARGQIAGAGREAGRLPGALRQAGPYAPPSCTGVEATLLFPALLAEACRWGLPECDTEQLLPAARRALRWMLRAADRQTYVPDPAPDGPYRCEVQAGAYRAALLGAELLDAHGYEEGGELKQWATELRGRFQEDFWSEDDNGGRPVAMRTRSGTPVTYLSCSAAELLDTGLTAAGGPEDALLTPGQTGRLARLLAGPSLNSGWGLRSLDIREGRYNPFGHRSGAVRLQESVTAATGLAASGHEREAAALLRGVVDAAGRFGLRLPEMYAAEQRSRGGSPLPHPAACRPAAVAAAGGIQLLMVLAGVRPNVPEGTVGLRPLATAPLGAVEFSGLRVAGEPFSVRVSSKGRGEIREMAGSLRRLD</sequence>
<evidence type="ECO:0000313" key="4">
    <source>
        <dbReference type="Proteomes" id="UP001595997"/>
    </source>
</evidence>
<dbReference type="Proteomes" id="UP001595997">
    <property type="component" value="Unassembled WGS sequence"/>
</dbReference>